<evidence type="ECO:0000313" key="5">
    <source>
        <dbReference type="EMBL" id="MCC3270993.1"/>
    </source>
</evidence>
<evidence type="ECO:0000313" key="4">
    <source>
        <dbReference type="EMBL" id="MCC3269522.1"/>
    </source>
</evidence>
<dbReference type="InterPro" id="IPR003615">
    <property type="entry name" value="HNH_nuc"/>
</dbReference>
<dbReference type="GO" id="GO:0004519">
    <property type="term" value="F:endonuclease activity"/>
    <property type="evidence" value="ECO:0007669"/>
    <property type="project" value="UniProtKB-KW"/>
</dbReference>
<dbReference type="GO" id="GO:0008270">
    <property type="term" value="F:zinc ion binding"/>
    <property type="evidence" value="ECO:0007669"/>
    <property type="project" value="InterPro"/>
</dbReference>
<dbReference type="InterPro" id="IPR003870">
    <property type="entry name" value="DUF222"/>
</dbReference>
<accession>A0A9X1M207</accession>
<feature type="region of interest" description="Disordered" evidence="2">
    <location>
        <begin position="304"/>
        <end position="337"/>
    </location>
</feature>
<dbReference type="CDD" id="cd00085">
    <property type="entry name" value="HNHc"/>
    <property type="match status" value="1"/>
</dbReference>
<organism evidence="4 6">
    <name type="scientific">Arthrobacter gengyunqii</name>
    <dbReference type="NCBI Taxonomy" id="2886940"/>
    <lineage>
        <taxon>Bacteria</taxon>
        <taxon>Bacillati</taxon>
        <taxon>Actinomycetota</taxon>
        <taxon>Actinomycetes</taxon>
        <taxon>Micrococcales</taxon>
        <taxon>Micrococcaceae</taxon>
        <taxon>Arthrobacter</taxon>
    </lineage>
</organism>
<keyword evidence="4" id="KW-0255">Endonuclease</keyword>
<evidence type="ECO:0000259" key="3">
    <source>
        <dbReference type="SMART" id="SM00507"/>
    </source>
</evidence>
<dbReference type="Pfam" id="PF01844">
    <property type="entry name" value="HNH"/>
    <property type="match status" value="1"/>
</dbReference>
<protein>
    <submittedName>
        <fullName evidence="4">HNH endonuclease</fullName>
    </submittedName>
</protein>
<reference evidence="4" key="1">
    <citation type="submission" date="2021-10" db="EMBL/GenBank/DDBJ databases">
        <title>Novel species in genus Arthrobacter.</title>
        <authorList>
            <person name="Liu Y."/>
        </authorList>
    </citation>
    <scope>NUCLEOTIDE SEQUENCE</scope>
    <source>
        <strain evidence="4">Zg-Y809</strain>
    </source>
</reference>
<evidence type="ECO:0000256" key="1">
    <source>
        <dbReference type="ARBA" id="ARBA00023450"/>
    </source>
</evidence>
<dbReference type="AlphaFoldDB" id="A0A9X1M207"/>
<dbReference type="Proteomes" id="UP001139264">
    <property type="component" value="Unassembled WGS sequence"/>
</dbReference>
<dbReference type="EMBL" id="JAJFZP010000007">
    <property type="protein sequence ID" value="MCC3269522.1"/>
    <property type="molecule type" value="Genomic_DNA"/>
</dbReference>
<dbReference type="Pfam" id="PF02720">
    <property type="entry name" value="DUF222"/>
    <property type="match status" value="1"/>
</dbReference>
<dbReference type="GO" id="GO:0003676">
    <property type="term" value="F:nucleic acid binding"/>
    <property type="evidence" value="ECO:0007669"/>
    <property type="project" value="InterPro"/>
</dbReference>
<dbReference type="EMBL" id="JAJFZP010000017">
    <property type="protein sequence ID" value="MCC3270993.1"/>
    <property type="molecule type" value="Genomic_DNA"/>
</dbReference>
<dbReference type="Gene3D" id="1.10.30.50">
    <property type="match status" value="1"/>
</dbReference>
<name>A0A9X1M207_9MICC</name>
<comment type="similarity">
    <text evidence="1">Belongs to the Rv1128c/1148c/1588c/1702c/1945/3466 family.</text>
</comment>
<evidence type="ECO:0000313" key="6">
    <source>
        <dbReference type="Proteomes" id="UP001139264"/>
    </source>
</evidence>
<keyword evidence="4" id="KW-0378">Hydrolase</keyword>
<evidence type="ECO:0000256" key="2">
    <source>
        <dbReference type="SAM" id="MobiDB-lite"/>
    </source>
</evidence>
<keyword evidence="4" id="KW-0540">Nuclease</keyword>
<dbReference type="InterPro" id="IPR002711">
    <property type="entry name" value="HNH"/>
</dbReference>
<feature type="domain" description="HNH nuclease" evidence="3">
    <location>
        <begin position="415"/>
        <end position="465"/>
    </location>
</feature>
<comment type="caution">
    <text evidence="4">The sequence shown here is derived from an EMBL/GenBank/DDBJ whole genome shotgun (WGS) entry which is preliminary data.</text>
</comment>
<dbReference type="RefSeq" id="WP_227907950.1">
    <property type="nucleotide sequence ID" value="NZ_CP095461.1"/>
</dbReference>
<gene>
    <name evidence="4" type="ORF">LJ751_09105</name>
    <name evidence="5" type="ORF">LJ751_16830</name>
</gene>
<proteinExistence type="inferred from homology"/>
<sequence>MYYSSAPDRGSTGTGMASVAVGKRCGRSDPALDLDPAAAEVDAAGLGPAEVDAVESAVRVQLIDHIRALEELKGSICAAQARAAAVFDESSRRSQARAGVKADQLGRGVAAQIALARRESPNKGARLLGLARILSTEMPHTLRALSRGIISEWRATILVRETACLTLADRQKVDELIAGDQERLAQLGDRKLIAAIGTVSYGLDPLTVVNRAAKAASERFVSCRPAPDTMAYVTALLPVAQGVGVMAALMRTADRTRAAGDPRSKGQVMADTFVELLTGQARAEDLRVEVQLIMTDRTLLHGVLPPVVSGDSDTGGGDTGNPDNSPRTACGGAAGSAESFVPDGAEPAVLAGYGIVPAQWARDLIRRGGSSAAPQQLRPHRRQPRTEVWLRRLYTAPDTGRLTAMDSRARLVPDGLARLIAARDQVCRTPWCGAPLRHYDHIKPFREGGPTSADNIQGLCEACNQAKEAPGWTTRCEGAPAALADNDGTGRHSVTITTPTGHIYRSTAPLLPGSR</sequence>
<dbReference type="SMART" id="SM00507">
    <property type="entry name" value="HNHc"/>
    <property type="match status" value="1"/>
</dbReference>